<protein>
    <submittedName>
        <fullName evidence="1">Uncharacterized protein</fullName>
    </submittedName>
</protein>
<proteinExistence type="predicted"/>
<sequence>MRIFRSPYAPARSMIIKHIAGLAITVAIAITTAPMCAGGYARAAPEALRSVKYVVSTHDSRDVHIYYRDIDPPNWADYSHNPYVFSPKVDVHLGEDTSWVHEVTLADPAQWAMVVVSSAEQAEARPTHCEIFVDGVLAMSNEGPSGVLCSIRSW</sequence>
<gene>
    <name evidence="1" type="ORF">BST13_17330</name>
</gene>
<dbReference type="InterPro" id="IPR016793">
    <property type="entry name" value="UCP021591"/>
</dbReference>
<reference evidence="1 2" key="1">
    <citation type="submission" date="2017-02" db="EMBL/GenBank/DDBJ databases">
        <title>The new phylogeny of genus Mycobacterium.</title>
        <authorList>
            <person name="Tortoli E."/>
            <person name="Trovato A."/>
            <person name="Cirillo D.M."/>
        </authorList>
    </citation>
    <scope>NUCLEOTIDE SEQUENCE [LARGE SCALE GENOMIC DNA]</scope>
    <source>
        <strain evidence="1 2">RW6</strain>
    </source>
</reference>
<evidence type="ECO:0000313" key="1">
    <source>
        <dbReference type="EMBL" id="ORA34539.1"/>
    </source>
</evidence>
<accession>A0A1X0AX11</accession>
<dbReference type="EMBL" id="MVHF01000016">
    <property type="protein sequence ID" value="ORA34539.1"/>
    <property type="molecule type" value="Genomic_DNA"/>
</dbReference>
<dbReference type="AlphaFoldDB" id="A0A1X0AX11"/>
<keyword evidence="2" id="KW-1185">Reference proteome</keyword>
<comment type="caution">
    <text evidence="1">The sequence shown here is derived from an EMBL/GenBank/DDBJ whole genome shotgun (WGS) entry which is preliminary data.</text>
</comment>
<organism evidence="1 2">
    <name type="scientific">Mycobacterium aquaticum</name>
    <dbReference type="NCBI Taxonomy" id="1927124"/>
    <lineage>
        <taxon>Bacteria</taxon>
        <taxon>Bacillati</taxon>
        <taxon>Actinomycetota</taxon>
        <taxon>Actinomycetes</taxon>
        <taxon>Mycobacteriales</taxon>
        <taxon>Mycobacteriaceae</taxon>
        <taxon>Mycobacterium</taxon>
    </lineage>
</organism>
<dbReference type="Proteomes" id="UP000192448">
    <property type="component" value="Unassembled WGS sequence"/>
</dbReference>
<dbReference type="PIRSF" id="PIRSF021591">
    <property type="entry name" value="UCP021591"/>
    <property type="match status" value="1"/>
</dbReference>
<evidence type="ECO:0000313" key="2">
    <source>
        <dbReference type="Proteomes" id="UP000192448"/>
    </source>
</evidence>
<name>A0A1X0AX11_9MYCO</name>